<evidence type="ECO:0000313" key="3">
    <source>
        <dbReference type="EMBL" id="KAK3278640.1"/>
    </source>
</evidence>
<keyword evidence="4" id="KW-1185">Reference proteome</keyword>
<name>A0AAE0GII6_9CHLO</name>
<dbReference type="Proteomes" id="UP001190700">
    <property type="component" value="Unassembled WGS sequence"/>
</dbReference>
<feature type="transmembrane region" description="Helical" evidence="1">
    <location>
        <begin position="422"/>
        <end position="444"/>
    </location>
</feature>
<proteinExistence type="predicted"/>
<protein>
    <recommendedName>
        <fullName evidence="2">LRAT domain-containing protein</fullName>
    </recommendedName>
</protein>
<dbReference type="PANTHER" id="PTHR46137">
    <property type="entry name" value="OS05G0310600 PROTEIN"/>
    <property type="match status" value="1"/>
</dbReference>
<dbReference type="EMBL" id="LGRX02005349">
    <property type="protein sequence ID" value="KAK3278640.1"/>
    <property type="molecule type" value="Genomic_DNA"/>
</dbReference>
<keyword evidence="1" id="KW-0472">Membrane</keyword>
<dbReference type="InterPro" id="IPR007053">
    <property type="entry name" value="LRAT_dom"/>
</dbReference>
<accession>A0AAE0GII6</accession>
<dbReference type="AlphaFoldDB" id="A0AAE0GII6"/>
<comment type="caution">
    <text evidence="3">The sequence shown here is derived from an EMBL/GenBank/DDBJ whole genome shotgun (WGS) entry which is preliminary data.</text>
</comment>
<feature type="domain" description="LRAT" evidence="2">
    <location>
        <begin position="16"/>
        <end position="132"/>
    </location>
</feature>
<dbReference type="PROSITE" id="PS51934">
    <property type="entry name" value="LRAT"/>
    <property type="match status" value="1"/>
</dbReference>
<evidence type="ECO:0000313" key="4">
    <source>
        <dbReference type="Proteomes" id="UP001190700"/>
    </source>
</evidence>
<evidence type="ECO:0000256" key="1">
    <source>
        <dbReference type="SAM" id="Phobius"/>
    </source>
</evidence>
<dbReference type="Gene3D" id="3.90.1720.10">
    <property type="entry name" value="endopeptidase domain like (from Nostoc punctiforme)"/>
    <property type="match status" value="1"/>
</dbReference>
<keyword evidence="1" id="KW-1133">Transmembrane helix</keyword>
<dbReference type="Pfam" id="PF04970">
    <property type="entry name" value="LRAT"/>
    <property type="match status" value="1"/>
</dbReference>
<keyword evidence="1" id="KW-0812">Transmembrane</keyword>
<reference evidence="3 4" key="1">
    <citation type="journal article" date="2015" name="Genome Biol. Evol.">
        <title>Comparative Genomics of a Bacterivorous Green Alga Reveals Evolutionary Causalities and Consequences of Phago-Mixotrophic Mode of Nutrition.</title>
        <authorList>
            <person name="Burns J.A."/>
            <person name="Paasch A."/>
            <person name="Narechania A."/>
            <person name="Kim E."/>
        </authorList>
    </citation>
    <scope>NUCLEOTIDE SEQUENCE [LARGE SCALE GENOMIC DNA]</scope>
    <source>
        <strain evidence="3 4">PLY_AMNH</strain>
    </source>
</reference>
<dbReference type="PANTHER" id="PTHR46137:SF1">
    <property type="entry name" value="LRAT DOMAIN-CONTAINING PROTEIN"/>
    <property type="match status" value="1"/>
</dbReference>
<sequence length="450" mass="48958">MGLIRRHAKDLEAGAHVLVPRAGYWHHGIYIGGGEFIHKIAGKSTLAAAALSKNISVAKCPGGGVIRSGIDGFNPSEDPMLFEITYDSCFSSEDTLALALSGLANDSTYRLLEANCEHFATWCKTGEKVSFQVLTFRSLMSQLAALSAGAVVGTSTLTQLDLFKSTTVEVQEKKGTLLGLRDKTVTVLTTEVKTRQVLGAATIIGFASAVTYKAARGLIRMVWRRTGKMFISITVEPESMGELKKRGSVMKNRACALVACCKRPRDLDEFYFSIISALKVPDETMPWGFFTCRGTGCGGHVMGYWRIAVNGDGHWNDLDDGMWLSLWYPSGGYCLFEGVGDSSAAGSIFVQCLGAFSPAGGLVIDTHFMGYWHLVVNGDGHWNDLDDGMWLSLWYPSDGYCLFECVGDSSTARFLGVSWIRLTLAPSPCTVLMVITHAGGLVFFDLDMKY</sequence>
<organism evidence="3 4">
    <name type="scientific">Cymbomonas tetramitiformis</name>
    <dbReference type="NCBI Taxonomy" id="36881"/>
    <lineage>
        <taxon>Eukaryota</taxon>
        <taxon>Viridiplantae</taxon>
        <taxon>Chlorophyta</taxon>
        <taxon>Pyramimonadophyceae</taxon>
        <taxon>Pyramimonadales</taxon>
        <taxon>Pyramimonadaceae</taxon>
        <taxon>Cymbomonas</taxon>
    </lineage>
</organism>
<evidence type="ECO:0000259" key="2">
    <source>
        <dbReference type="PROSITE" id="PS51934"/>
    </source>
</evidence>
<gene>
    <name evidence="3" type="ORF">CYMTET_13437</name>
</gene>